<reference evidence="2" key="1">
    <citation type="journal article" date="2020" name="J. ISSAAS">
        <title>Lactobacilli and other gastrointestinal microbiota of Peromyscus leucopus, reservoir host for agents of Lyme disease and other zoonoses in North America.</title>
        <authorList>
            <person name="Milovic A."/>
            <person name="Bassam K."/>
            <person name="Shao H."/>
            <person name="Chatzistamou I."/>
            <person name="Tufts D.M."/>
            <person name="Diuk-Wasser M."/>
            <person name="Barbour A.G."/>
        </authorList>
    </citation>
    <scope>NUCLEOTIDE SEQUENCE</scope>
    <source>
        <strain evidence="2">LL90</strain>
    </source>
</reference>
<name>A0A6G8F2B2_9PROT</name>
<proteinExistence type="predicted"/>
<dbReference type="Gene3D" id="3.90.75.20">
    <property type="match status" value="1"/>
</dbReference>
<sequence>MINTDEYYNEEKQCIYKNETYLVRNNGAVLRYPKNANKIRPLDNKWTFGNLGDKGYLYIAGVQVHRIVATAFYGDAPSTQHIVDHIDTNRQNNRPENLHWVTKLENALNNPITRKRIITVCGSIEAFLENPSLLGESRLDTNFSWMRRVTPEEAKISREKLEEWAKSDVPSLGGKIGQWIYKEQMSALNNMDKWKRIWKNEKESALPDDFFKMEQKTNYLENQNEEEIPDYVESLTVGAVQRNWRTPTEFPCCPQSIGDNPLENYLKNLQIGKIFSKNQYGQSKIIQFGLSKDKNTIAVQTYTEGGVKSLFVAKVTFENNLFVHTNDGSYFSDEGADKYYTLALGEEWIGGDVFDDYC</sequence>
<dbReference type="InterPro" id="IPR003615">
    <property type="entry name" value="HNH_nuc"/>
</dbReference>
<organism evidence="2">
    <name type="scientific">uncultured Alphaproteobacteria bacterium</name>
    <dbReference type="NCBI Taxonomy" id="91750"/>
    <lineage>
        <taxon>Bacteria</taxon>
        <taxon>Pseudomonadati</taxon>
        <taxon>Pseudomonadota</taxon>
        <taxon>Alphaproteobacteria</taxon>
        <taxon>environmental samples</taxon>
    </lineage>
</organism>
<dbReference type="Pfam" id="PF13392">
    <property type="entry name" value="HNH_3"/>
    <property type="match status" value="1"/>
</dbReference>
<evidence type="ECO:0000313" key="2">
    <source>
        <dbReference type="EMBL" id="QIM10356.1"/>
    </source>
</evidence>
<dbReference type="SUPFAM" id="SSF54060">
    <property type="entry name" value="His-Me finger endonucleases"/>
    <property type="match status" value="1"/>
</dbReference>
<accession>A0A6G8F2B2</accession>
<dbReference type="InterPro" id="IPR044925">
    <property type="entry name" value="His-Me_finger_sf"/>
</dbReference>
<dbReference type="AlphaFoldDB" id="A0A6G8F2B2"/>
<evidence type="ECO:0000259" key="1">
    <source>
        <dbReference type="Pfam" id="PF13392"/>
    </source>
</evidence>
<feature type="domain" description="HNH nuclease" evidence="1">
    <location>
        <begin position="63"/>
        <end position="107"/>
    </location>
</feature>
<dbReference type="EMBL" id="MN990728">
    <property type="protein sequence ID" value="QIM10356.1"/>
    <property type="molecule type" value="Genomic_DNA"/>
</dbReference>
<gene>
    <name evidence="2" type="ORF">PlAlph_1100</name>
</gene>
<protein>
    <recommendedName>
        <fullName evidence="1">HNH nuclease domain-containing protein</fullName>
    </recommendedName>
</protein>